<feature type="compositionally biased region" description="Polar residues" evidence="3">
    <location>
        <begin position="1093"/>
        <end position="1106"/>
    </location>
</feature>
<reference evidence="4 5" key="1">
    <citation type="journal article" date="2013" name="Fungal Biol.">
        <title>Analysis of microsatellite markers in the genome of the plant pathogen Ceratocystis fimbriata.</title>
        <authorList>
            <person name="Simpson M.C."/>
            <person name="Wilken P.M."/>
            <person name="Coetzee M.P."/>
            <person name="Wingfield M.J."/>
            <person name="Wingfield B.D."/>
        </authorList>
    </citation>
    <scope>NUCLEOTIDE SEQUENCE [LARGE SCALE GENOMIC DNA]</scope>
    <source>
        <strain evidence="4 5">CBS 114723</strain>
    </source>
</reference>
<dbReference type="Proteomes" id="UP000222788">
    <property type="component" value="Unassembled WGS sequence"/>
</dbReference>
<dbReference type="PANTHER" id="PTHR23083">
    <property type="entry name" value="TETRATRICOPEPTIDE REPEAT PROTEIN, TPR"/>
    <property type="match status" value="1"/>
</dbReference>
<comment type="caution">
    <text evidence="4">The sequence shown here is derived from an EMBL/GenBank/DDBJ whole genome shotgun (WGS) entry which is preliminary data.</text>
</comment>
<dbReference type="SMART" id="SM00028">
    <property type="entry name" value="TPR"/>
    <property type="match status" value="4"/>
</dbReference>
<dbReference type="InterPro" id="IPR011990">
    <property type="entry name" value="TPR-like_helical_dom_sf"/>
</dbReference>
<proteinExistence type="inferred from homology"/>
<evidence type="ECO:0000256" key="3">
    <source>
        <dbReference type="SAM" id="MobiDB-lite"/>
    </source>
</evidence>
<feature type="region of interest" description="Disordered" evidence="3">
    <location>
        <begin position="754"/>
        <end position="838"/>
    </location>
</feature>
<organism evidence="4 5">
    <name type="scientific">Ceratocystis fimbriata CBS 114723</name>
    <dbReference type="NCBI Taxonomy" id="1035309"/>
    <lineage>
        <taxon>Eukaryota</taxon>
        <taxon>Fungi</taxon>
        <taxon>Dikarya</taxon>
        <taxon>Ascomycota</taxon>
        <taxon>Pezizomycotina</taxon>
        <taxon>Sordariomycetes</taxon>
        <taxon>Hypocreomycetidae</taxon>
        <taxon>Microascales</taxon>
        <taxon>Ceratocystidaceae</taxon>
        <taxon>Ceratocystis</taxon>
    </lineage>
</organism>
<evidence type="ECO:0000256" key="2">
    <source>
        <dbReference type="ARBA" id="ARBA00038251"/>
    </source>
</evidence>
<dbReference type="AlphaFoldDB" id="A0A2C5XI46"/>
<feature type="region of interest" description="Disordered" evidence="3">
    <location>
        <begin position="1041"/>
        <end position="1110"/>
    </location>
</feature>
<feature type="compositionally biased region" description="Polar residues" evidence="3">
    <location>
        <begin position="1057"/>
        <end position="1077"/>
    </location>
</feature>
<evidence type="ECO:0000256" key="1">
    <source>
        <dbReference type="ARBA" id="ARBA00002550"/>
    </source>
</evidence>
<dbReference type="EMBL" id="APWK03000011">
    <property type="protein sequence ID" value="PHH55491.1"/>
    <property type="molecule type" value="Genomic_DNA"/>
</dbReference>
<evidence type="ECO:0008006" key="6">
    <source>
        <dbReference type="Google" id="ProtNLM"/>
    </source>
</evidence>
<feature type="compositionally biased region" description="Polar residues" evidence="3">
    <location>
        <begin position="786"/>
        <end position="798"/>
    </location>
</feature>
<dbReference type="InterPro" id="IPR019734">
    <property type="entry name" value="TPR_rpt"/>
</dbReference>
<dbReference type="InterPro" id="IPR051722">
    <property type="entry name" value="Endocytosis_PI4K-reg_protein"/>
</dbReference>
<feature type="region of interest" description="Disordered" evidence="3">
    <location>
        <begin position="698"/>
        <end position="739"/>
    </location>
</feature>
<comment type="similarity">
    <text evidence="2">Belongs to the YPP1 family.</text>
</comment>
<keyword evidence="5" id="KW-1185">Reference proteome</keyword>
<feature type="compositionally biased region" description="Low complexity" evidence="3">
    <location>
        <begin position="817"/>
        <end position="827"/>
    </location>
</feature>
<reference evidence="4 5" key="2">
    <citation type="journal article" date="2013" name="IMA Fungus">
        <title>IMA Genome-F 1: Ceratocystis fimbriata: Draft nuclear genome sequence for the plant pathogen, Ceratocystis fimbriata.</title>
        <authorList>
            <person name="Wilken P.M."/>
            <person name="Steenkamp E.T."/>
            <person name="Wingfield M.J."/>
            <person name="de Beer Z.W."/>
            <person name="Wingfield B.D."/>
        </authorList>
    </citation>
    <scope>NUCLEOTIDE SEQUENCE [LARGE SCALE GENOMIC DNA]</scope>
    <source>
        <strain evidence="4 5">CBS 114723</strain>
    </source>
</reference>
<sequence length="1209" mass="132244">MSTAKAQNYLALLEIARCEGNWSAVPELVRKVRKHAPERACLTLAALTEAQIAEATQSSTENSTPTSDTLQVAQQLPKLVEAIENESTYPQDRFQATICAGWLHWVVGEYSLAALRLPNRIDEEYPSLQNPSEWTTVCALKAAYLKGNCAARTSQPLDALSVFETGLAAMDGVWGADKQPRRQLRYWAELFLSEYSMLSSQVLSRQEKALQDLNSLSGFRSWSRYWESLVGPVIGGQGFRGSVPRRRIWYEYYVALSNILELDLPLPTAHVKPINETSARTQLRIELKKTESAYEALLLDETQFPKADEEREEVEAFVQLAMKNWSILCGRGWKEADLGQGGRASISRGVLDILYRAATKTYHSTAILRHLVTVHLAVAEFDIAFKAFDSYMEVVKKAKARVEKTGVAEPSLDDDNTVLKTMSQAIVALCRYGGASAIEKAHDLARELEDTMAHLPQLQPASEVATPIEPTHEIGIHTKVAGDTLAFAWQAIGLAHASWSRVTPDAPSRTEIQAKAIRSLRKSLSPAFGRSRDVQSLYSLGLLLAERRDIGAAIEVVKAALVSTKSQEPNAALVYGPYWQERAFIPVWHLLALLLSARQDFMMAARACEGAFEQFKDPSVLFGSQQVFHSEHLKAQAAPQASFGLVDELDDAEREAILEVKMTQLALIELLEGPEIAVNASYELITLYSRLFGSTATTPKTSLQPPPAQIPPKSSSGTVRSFRGSIFGSRAGKSPSPAVGATALSVDVVSAESRPLSTLPGTPSLPSNGMSSPTAAPTPAIQITTEKNGSAQRSTSAKPTGGRSSRRSSIRNRDRSASGGKRASSSGPNYRNVPDGEAFFSPEGNLSSDAFALTSRPQASIASAFVRRQNVGSLDTFISTKAKGLDHLVDHAIDGVFSLPPPLPPIVFSKDEEKRQRSVILIRLWLMVAGFYRRADMVEDAKGAVAEAQKLVQTLETELTNDATGSLILKVPKWAEKRSVDELWADVWAEFGNISLTNDAPLDARRNFESALTYFPNHAAGIVGLSNILLDIYTEDLVPVSHEPSSHDSYSHTHSSVATNSELRSNSSKNKGTSPLTNEPLGLGPNRPIRPPTSFSNAENETNLASGSYPDFKHSSTLPHKCFSPEPRPSSLPLIDRLAARDRAYGLLSALTKRGSGWNNSEAWFALSCAYEESGQPEKAKDVLWWCVDLEEGRAIRDWSVLGDDGYIL</sequence>
<gene>
    <name evidence="4" type="ORF">CFIMG_000543RA</name>
</gene>
<dbReference type="PANTHER" id="PTHR23083:SF464">
    <property type="entry name" value="TETRATRICOPEPTIDE REPEAT DOMAIN 7, ISOFORM A"/>
    <property type="match status" value="1"/>
</dbReference>
<feature type="compositionally biased region" description="Low complexity" evidence="3">
    <location>
        <begin position="754"/>
        <end position="785"/>
    </location>
</feature>
<dbReference type="STRING" id="1035309.A0A2C5XI46"/>
<comment type="function">
    <text evidence="1">Involved in endocytosis.</text>
</comment>
<name>A0A2C5XI46_9PEZI</name>
<dbReference type="Gene3D" id="1.25.40.10">
    <property type="entry name" value="Tetratricopeptide repeat domain"/>
    <property type="match status" value="1"/>
</dbReference>
<evidence type="ECO:0000313" key="4">
    <source>
        <dbReference type="EMBL" id="PHH55491.1"/>
    </source>
</evidence>
<dbReference type="OrthoDB" id="29013at2759"/>
<protein>
    <recommendedName>
        <fullName evidence="6">Cargo-transport protein ypp1</fullName>
    </recommendedName>
</protein>
<accession>A0A2C5XI46</accession>
<evidence type="ECO:0000313" key="5">
    <source>
        <dbReference type="Proteomes" id="UP000222788"/>
    </source>
</evidence>